<accession>A0A2P2P3S7</accession>
<organism evidence="1">
    <name type="scientific">Rhizophora mucronata</name>
    <name type="common">Asiatic mangrove</name>
    <dbReference type="NCBI Taxonomy" id="61149"/>
    <lineage>
        <taxon>Eukaryota</taxon>
        <taxon>Viridiplantae</taxon>
        <taxon>Streptophyta</taxon>
        <taxon>Embryophyta</taxon>
        <taxon>Tracheophyta</taxon>
        <taxon>Spermatophyta</taxon>
        <taxon>Magnoliopsida</taxon>
        <taxon>eudicotyledons</taxon>
        <taxon>Gunneridae</taxon>
        <taxon>Pentapetalae</taxon>
        <taxon>rosids</taxon>
        <taxon>fabids</taxon>
        <taxon>Malpighiales</taxon>
        <taxon>Rhizophoraceae</taxon>
        <taxon>Rhizophora</taxon>
    </lineage>
</organism>
<sequence>MVSISFAGNQRQRRQAISQEELLCPSQWQKTLRLGMLKIQLSWHGSSTPWSPRLAGHTFFTRLPKKFGRQYKRSTQT</sequence>
<reference evidence="1" key="1">
    <citation type="submission" date="2018-02" db="EMBL/GenBank/DDBJ databases">
        <title>Rhizophora mucronata_Transcriptome.</title>
        <authorList>
            <person name="Meera S.P."/>
            <person name="Sreeshan A."/>
            <person name="Augustine A."/>
        </authorList>
    </citation>
    <scope>NUCLEOTIDE SEQUENCE</scope>
    <source>
        <tissue evidence="1">Leaf</tissue>
    </source>
</reference>
<dbReference type="EMBL" id="GGEC01068845">
    <property type="protein sequence ID" value="MBX49329.1"/>
    <property type="molecule type" value="Transcribed_RNA"/>
</dbReference>
<name>A0A2P2P3S7_RHIMU</name>
<proteinExistence type="predicted"/>
<dbReference type="AlphaFoldDB" id="A0A2P2P3S7"/>
<protein>
    <submittedName>
        <fullName evidence="1">Uncharacterized protein</fullName>
    </submittedName>
</protein>
<evidence type="ECO:0000313" key="1">
    <source>
        <dbReference type="EMBL" id="MBX49329.1"/>
    </source>
</evidence>